<dbReference type="PANTHER" id="PTHR46696">
    <property type="entry name" value="P450, PUTATIVE (EUROFUNG)-RELATED"/>
    <property type="match status" value="1"/>
</dbReference>
<keyword evidence="3 8" id="KW-0349">Heme</keyword>
<sequence length="403" mass="44092">MLVLDDPACFFTDHAIQDPYPLYRRLREAGPVHRIGDAGFHLVCSWAAVDEAIKRPQVFSSNLTATMTYRDGQVVPFELDGLGGPSHALATADDPAHALHRRLLVPHLAARRLPALERLITDTFDRLWEQGCTDGHIEWMGALANRLPMIVVARLIGVPEDDVDALIRWAGASTHMLDGLIDDDGLAASGAAAMQLGGYIAEHFTTALAEPRDNLLGALATACAAGEVDPQTAQLMMIILFSAGGESTGSLLGNALWTMATRPDVWQALRDNPALIPDFIEEVLRFEPPFRGHYRHVLADTELGGVDLAAGSRLLLLWGAANRDPAQFARPDEFRLQRPGGKSHLAFGRGAHFCIGAALARLEARMVLRRVLDRVRTLEATEVGPWLPSILIRRREYLHLTVG</sequence>
<dbReference type="GO" id="GO:0036199">
    <property type="term" value="F:cholest-4-en-3-one 26-monooxygenase activity"/>
    <property type="evidence" value="ECO:0007669"/>
    <property type="project" value="TreeGrafter"/>
</dbReference>
<dbReference type="PANTHER" id="PTHR46696:SF4">
    <property type="entry name" value="BIOTIN BIOSYNTHESIS CYTOCHROME P450"/>
    <property type="match status" value="1"/>
</dbReference>
<dbReference type="PRINTS" id="PR00385">
    <property type="entry name" value="P450"/>
</dbReference>
<gene>
    <name evidence="9" type="ORF">NCTC10821_00980</name>
</gene>
<dbReference type="EMBL" id="UGQT01000001">
    <property type="protein sequence ID" value="STZ57479.1"/>
    <property type="molecule type" value="Genomic_DNA"/>
</dbReference>
<evidence type="ECO:0000256" key="7">
    <source>
        <dbReference type="ARBA" id="ARBA00023033"/>
    </source>
</evidence>
<dbReference type="RefSeq" id="WP_232068116.1">
    <property type="nucleotide sequence ID" value="NZ_AP022600.1"/>
</dbReference>
<evidence type="ECO:0000256" key="5">
    <source>
        <dbReference type="ARBA" id="ARBA00023002"/>
    </source>
</evidence>
<organism evidence="9 10">
    <name type="scientific">Mycolicibacterium tokaiense</name>
    <dbReference type="NCBI Taxonomy" id="39695"/>
    <lineage>
        <taxon>Bacteria</taxon>
        <taxon>Bacillati</taxon>
        <taxon>Actinomycetota</taxon>
        <taxon>Actinomycetes</taxon>
        <taxon>Mycobacteriales</taxon>
        <taxon>Mycobacteriaceae</taxon>
        <taxon>Mycolicibacterium</taxon>
    </lineage>
</organism>
<protein>
    <submittedName>
        <fullName evidence="9">Cytochrome P450</fullName>
        <ecNumber evidence="9">1.14.-.-</ecNumber>
    </submittedName>
</protein>
<dbReference type="PROSITE" id="PS00086">
    <property type="entry name" value="CYTOCHROME_P450"/>
    <property type="match status" value="1"/>
</dbReference>
<dbReference type="PRINTS" id="PR00359">
    <property type="entry name" value="BP450"/>
</dbReference>
<accession>A0A378T9M6</accession>
<evidence type="ECO:0000256" key="3">
    <source>
        <dbReference type="ARBA" id="ARBA00022617"/>
    </source>
</evidence>
<dbReference type="EC" id="1.14.-.-" evidence="9"/>
<keyword evidence="5 8" id="KW-0560">Oxidoreductase</keyword>
<dbReference type="GO" id="GO:0006707">
    <property type="term" value="P:cholesterol catabolic process"/>
    <property type="evidence" value="ECO:0007669"/>
    <property type="project" value="TreeGrafter"/>
</dbReference>
<keyword evidence="7 8" id="KW-0503">Monooxygenase</keyword>
<dbReference type="InterPro" id="IPR017972">
    <property type="entry name" value="Cyt_P450_CS"/>
</dbReference>
<dbReference type="Pfam" id="PF00067">
    <property type="entry name" value="p450"/>
    <property type="match status" value="1"/>
</dbReference>
<reference evidence="9 10" key="1">
    <citation type="submission" date="2018-06" db="EMBL/GenBank/DDBJ databases">
        <authorList>
            <consortium name="Pathogen Informatics"/>
            <person name="Doyle S."/>
        </authorList>
    </citation>
    <scope>NUCLEOTIDE SEQUENCE [LARGE SCALE GENOMIC DNA]</scope>
    <source>
        <strain evidence="9 10">NCTC10821</strain>
    </source>
</reference>
<dbReference type="InterPro" id="IPR002397">
    <property type="entry name" value="Cyt_P450_B"/>
</dbReference>
<dbReference type="GO" id="GO:0020037">
    <property type="term" value="F:heme binding"/>
    <property type="evidence" value="ECO:0007669"/>
    <property type="project" value="InterPro"/>
</dbReference>
<dbReference type="GO" id="GO:0008395">
    <property type="term" value="F:steroid hydroxylase activity"/>
    <property type="evidence" value="ECO:0007669"/>
    <property type="project" value="TreeGrafter"/>
</dbReference>
<keyword evidence="10" id="KW-1185">Reference proteome</keyword>
<evidence type="ECO:0000256" key="4">
    <source>
        <dbReference type="ARBA" id="ARBA00022723"/>
    </source>
</evidence>
<keyword evidence="4 8" id="KW-0479">Metal-binding</keyword>
<dbReference type="InterPro" id="IPR001128">
    <property type="entry name" value="Cyt_P450"/>
</dbReference>
<dbReference type="Proteomes" id="UP000254978">
    <property type="component" value="Unassembled WGS sequence"/>
</dbReference>
<evidence type="ECO:0000313" key="9">
    <source>
        <dbReference type="EMBL" id="STZ57479.1"/>
    </source>
</evidence>
<dbReference type="InterPro" id="IPR036396">
    <property type="entry name" value="Cyt_P450_sf"/>
</dbReference>
<name>A0A378T9M6_9MYCO</name>
<evidence type="ECO:0000256" key="8">
    <source>
        <dbReference type="RuleBase" id="RU000461"/>
    </source>
</evidence>
<dbReference type="Gene3D" id="1.10.630.10">
    <property type="entry name" value="Cytochrome P450"/>
    <property type="match status" value="1"/>
</dbReference>
<evidence type="ECO:0000313" key="10">
    <source>
        <dbReference type="Proteomes" id="UP000254978"/>
    </source>
</evidence>
<evidence type="ECO:0000256" key="6">
    <source>
        <dbReference type="ARBA" id="ARBA00023004"/>
    </source>
</evidence>
<comment type="similarity">
    <text evidence="2 8">Belongs to the cytochrome P450 family.</text>
</comment>
<dbReference type="GO" id="GO:0005506">
    <property type="term" value="F:iron ion binding"/>
    <property type="evidence" value="ECO:0007669"/>
    <property type="project" value="InterPro"/>
</dbReference>
<proteinExistence type="inferred from homology"/>
<comment type="cofactor">
    <cofactor evidence="1">
        <name>heme</name>
        <dbReference type="ChEBI" id="CHEBI:30413"/>
    </cofactor>
</comment>
<evidence type="ECO:0000256" key="2">
    <source>
        <dbReference type="ARBA" id="ARBA00010617"/>
    </source>
</evidence>
<dbReference type="SUPFAM" id="SSF48264">
    <property type="entry name" value="Cytochrome P450"/>
    <property type="match status" value="1"/>
</dbReference>
<dbReference type="AlphaFoldDB" id="A0A378T9M6"/>
<evidence type="ECO:0000256" key="1">
    <source>
        <dbReference type="ARBA" id="ARBA00001971"/>
    </source>
</evidence>
<keyword evidence="6 8" id="KW-0408">Iron</keyword>